<dbReference type="InterPro" id="IPR050422">
    <property type="entry name" value="X-Pro_aminopeptidase_P"/>
</dbReference>
<accession>A0A1B6IX30</accession>
<evidence type="ECO:0000259" key="1">
    <source>
        <dbReference type="Pfam" id="PF00557"/>
    </source>
</evidence>
<dbReference type="InterPro" id="IPR000994">
    <property type="entry name" value="Pept_M24"/>
</dbReference>
<gene>
    <name evidence="2" type="ORF">g.57797</name>
</gene>
<reference evidence="2" key="1">
    <citation type="submission" date="2015-11" db="EMBL/GenBank/DDBJ databases">
        <title>De novo transcriptome assembly of four potential Pierce s Disease insect vectors from Arizona vineyards.</title>
        <authorList>
            <person name="Tassone E.E."/>
        </authorList>
    </citation>
    <scope>NUCLEOTIDE SEQUENCE</scope>
</reference>
<dbReference type="AlphaFoldDB" id="A0A1B6IX30"/>
<feature type="non-terminal residue" evidence="2">
    <location>
        <position position="1"/>
    </location>
</feature>
<dbReference type="InterPro" id="IPR036005">
    <property type="entry name" value="Creatinase/aminopeptidase-like"/>
</dbReference>
<dbReference type="Gene3D" id="3.90.230.10">
    <property type="entry name" value="Creatinase/methionine aminopeptidase superfamily"/>
    <property type="match status" value="1"/>
</dbReference>
<proteinExistence type="predicted"/>
<protein>
    <recommendedName>
        <fullName evidence="1">Peptidase M24 domain-containing protein</fullName>
    </recommendedName>
</protein>
<sequence>CVRLFTNHAVSLEGVEVRRYAEFEPSLAGLRHESVLISGDCSRFVHSHFEHAEFTDAVRNMQASKNDSELAGMALAYFYDGVALTSLFGYMGANEGYTERDVADWLHEYKRAFPGYIGPSFPTIAATGTNSVIVHHSSTGAVVDKSKAFLLDCGSHYYFGTTDTSRTFLMAEGGACGEFMHDYTLVFKGQVNAMSRNYGPDATTTAVDAAAREYL</sequence>
<dbReference type="EMBL" id="GECU01016306">
    <property type="protein sequence ID" value="JAS91400.1"/>
    <property type="molecule type" value="Transcribed_RNA"/>
</dbReference>
<evidence type="ECO:0000313" key="2">
    <source>
        <dbReference type="EMBL" id="JAS91400.1"/>
    </source>
</evidence>
<dbReference type="Pfam" id="PF00557">
    <property type="entry name" value="Peptidase_M24"/>
    <property type="match status" value="1"/>
</dbReference>
<name>A0A1B6IX30_9HEMI</name>
<dbReference type="PANTHER" id="PTHR43763">
    <property type="entry name" value="XAA-PRO AMINOPEPTIDASE 1"/>
    <property type="match status" value="1"/>
</dbReference>
<feature type="non-terminal residue" evidence="2">
    <location>
        <position position="215"/>
    </location>
</feature>
<organism evidence="2">
    <name type="scientific">Homalodisca liturata</name>
    <dbReference type="NCBI Taxonomy" id="320908"/>
    <lineage>
        <taxon>Eukaryota</taxon>
        <taxon>Metazoa</taxon>
        <taxon>Ecdysozoa</taxon>
        <taxon>Arthropoda</taxon>
        <taxon>Hexapoda</taxon>
        <taxon>Insecta</taxon>
        <taxon>Pterygota</taxon>
        <taxon>Neoptera</taxon>
        <taxon>Paraneoptera</taxon>
        <taxon>Hemiptera</taxon>
        <taxon>Auchenorrhyncha</taxon>
        <taxon>Membracoidea</taxon>
        <taxon>Cicadellidae</taxon>
        <taxon>Cicadellinae</taxon>
        <taxon>Proconiini</taxon>
        <taxon>Homalodisca</taxon>
    </lineage>
</organism>
<dbReference type="PANTHER" id="PTHR43763:SF6">
    <property type="entry name" value="XAA-PRO AMINOPEPTIDASE 1"/>
    <property type="match status" value="1"/>
</dbReference>
<feature type="domain" description="Peptidase M24" evidence="1">
    <location>
        <begin position="83"/>
        <end position="215"/>
    </location>
</feature>
<dbReference type="SUPFAM" id="SSF55920">
    <property type="entry name" value="Creatinase/aminopeptidase"/>
    <property type="match status" value="1"/>
</dbReference>